<keyword evidence="1" id="KW-0812">Transmembrane</keyword>
<sequence length="158" mass="17799">MFVGNFEFLGFISWSWLVSRSRGVIRSWSRRVIRSWLVRRRLRFVLGVDRGSFVLNISNKSIVSINGIAHSLNTTIGKSHFVGSRSDLSISIFFSGKVGARVVISYTVLEGIGFCGFFVFGRVVRWGRSMIGSRLGWMVWSRGRMRSGVISINGGKEN</sequence>
<feature type="transmembrane region" description="Helical" evidence="1">
    <location>
        <begin position="103"/>
        <end position="124"/>
    </location>
</feature>
<keyword evidence="1" id="KW-0472">Membrane</keyword>
<proteinExistence type="predicted"/>
<evidence type="ECO:0000313" key="2">
    <source>
        <dbReference type="EMBL" id="CDW44605.1"/>
    </source>
</evidence>
<organism evidence="2">
    <name type="scientific">Lepeophtheirus salmonis</name>
    <name type="common">Salmon louse</name>
    <name type="synonym">Caligus salmonis</name>
    <dbReference type="NCBI Taxonomy" id="72036"/>
    <lineage>
        <taxon>Eukaryota</taxon>
        <taxon>Metazoa</taxon>
        <taxon>Ecdysozoa</taxon>
        <taxon>Arthropoda</taxon>
        <taxon>Crustacea</taxon>
        <taxon>Multicrustacea</taxon>
        <taxon>Hexanauplia</taxon>
        <taxon>Copepoda</taxon>
        <taxon>Siphonostomatoida</taxon>
        <taxon>Caligidae</taxon>
        <taxon>Lepeophtheirus</taxon>
    </lineage>
</organism>
<dbReference type="AlphaFoldDB" id="A0A0K2V2R5"/>
<protein>
    <submittedName>
        <fullName evidence="2">Uncharacterized protein</fullName>
    </submittedName>
</protein>
<evidence type="ECO:0000256" key="1">
    <source>
        <dbReference type="SAM" id="Phobius"/>
    </source>
</evidence>
<dbReference type="EMBL" id="HACA01027244">
    <property type="protein sequence ID" value="CDW44605.1"/>
    <property type="molecule type" value="Transcribed_RNA"/>
</dbReference>
<keyword evidence="1" id="KW-1133">Transmembrane helix</keyword>
<reference evidence="2" key="1">
    <citation type="submission" date="2014-05" db="EMBL/GenBank/DDBJ databases">
        <authorList>
            <person name="Chronopoulou M."/>
        </authorList>
    </citation>
    <scope>NUCLEOTIDE SEQUENCE</scope>
    <source>
        <tissue evidence="2">Whole organism</tissue>
    </source>
</reference>
<accession>A0A0K2V2R5</accession>
<name>A0A0K2V2R5_LEPSM</name>
<feature type="non-terminal residue" evidence="2">
    <location>
        <position position="158"/>
    </location>
</feature>